<organism evidence="2 3">
    <name type="scientific">Colletotrichum godetiae</name>
    <dbReference type="NCBI Taxonomy" id="1209918"/>
    <lineage>
        <taxon>Eukaryota</taxon>
        <taxon>Fungi</taxon>
        <taxon>Dikarya</taxon>
        <taxon>Ascomycota</taxon>
        <taxon>Pezizomycotina</taxon>
        <taxon>Sordariomycetes</taxon>
        <taxon>Hypocreomycetidae</taxon>
        <taxon>Glomerellales</taxon>
        <taxon>Glomerellaceae</taxon>
        <taxon>Colletotrichum</taxon>
        <taxon>Colletotrichum acutatum species complex</taxon>
    </lineage>
</organism>
<reference evidence="2" key="1">
    <citation type="submission" date="2021-06" db="EMBL/GenBank/DDBJ databases">
        <title>Comparative genomics, transcriptomics and evolutionary studies reveal genomic signatures of adaptation to plant cell wall in hemibiotrophic fungi.</title>
        <authorList>
            <consortium name="DOE Joint Genome Institute"/>
            <person name="Baroncelli R."/>
            <person name="Diaz J.F."/>
            <person name="Benocci T."/>
            <person name="Peng M."/>
            <person name="Battaglia E."/>
            <person name="Haridas S."/>
            <person name="Andreopoulos W."/>
            <person name="Labutti K."/>
            <person name="Pangilinan J."/>
            <person name="Floch G.L."/>
            <person name="Makela M.R."/>
            <person name="Henrissat B."/>
            <person name="Grigoriev I.V."/>
            <person name="Crouch J.A."/>
            <person name="De Vries R.P."/>
            <person name="Sukno S.A."/>
            <person name="Thon M.R."/>
        </authorList>
    </citation>
    <scope>NUCLEOTIDE SEQUENCE</scope>
    <source>
        <strain evidence="2">CBS 193.32</strain>
    </source>
</reference>
<name>A0AAJ0ABL9_9PEZI</name>
<evidence type="ECO:0000313" key="3">
    <source>
        <dbReference type="Proteomes" id="UP001224890"/>
    </source>
</evidence>
<dbReference type="RefSeq" id="XP_060424815.1">
    <property type="nucleotide sequence ID" value="XM_060581129.1"/>
</dbReference>
<sequence>MSLIRAAFSFITISAKPGRGRPRLCCFLFATQSPPASMLAQDKDSQRYRLSHFPPWLSRVMTIETKEPRDLYPLIMDDEEKMMKLKASHASYLTTIHVHDTCSLRIPKGIRLEHLRSLTFASCSMDRSSLKHTLQATPKLVSFEYHTRPSTANDFDRTEPPLRNGRGEAVSAVPPESHRQLRMLVIDFPVGEDESTWWKREETITNMRNLRLLKHLSIDADSIISRFQGGEITVNDLDELILEKLEGLTITRVGDSFDYLMQTSLPELARELRNGRSCSLHRVGILHCAIDEFTRYNALDSL</sequence>
<comment type="caution">
    <text evidence="2">The sequence shown here is derived from an EMBL/GenBank/DDBJ whole genome shotgun (WGS) entry which is preliminary data.</text>
</comment>
<evidence type="ECO:0000256" key="1">
    <source>
        <dbReference type="SAM" id="MobiDB-lite"/>
    </source>
</evidence>
<proteinExistence type="predicted"/>
<protein>
    <recommendedName>
        <fullName evidence="4">F-box domain-containing protein</fullName>
    </recommendedName>
</protein>
<gene>
    <name evidence="2" type="ORF">BDP55DRAFT_772147</name>
</gene>
<keyword evidence="3" id="KW-1185">Reference proteome</keyword>
<dbReference type="Proteomes" id="UP001224890">
    <property type="component" value="Unassembled WGS sequence"/>
</dbReference>
<dbReference type="EMBL" id="JAHMHR010000053">
    <property type="protein sequence ID" value="KAK1660051.1"/>
    <property type="molecule type" value="Genomic_DNA"/>
</dbReference>
<feature type="region of interest" description="Disordered" evidence="1">
    <location>
        <begin position="152"/>
        <end position="174"/>
    </location>
</feature>
<accession>A0AAJ0ABL9</accession>
<evidence type="ECO:0008006" key="4">
    <source>
        <dbReference type="Google" id="ProtNLM"/>
    </source>
</evidence>
<evidence type="ECO:0000313" key="2">
    <source>
        <dbReference type="EMBL" id="KAK1660051.1"/>
    </source>
</evidence>
<dbReference type="GeneID" id="85465655"/>
<dbReference type="AlphaFoldDB" id="A0AAJ0ABL9"/>